<evidence type="ECO:0000313" key="1">
    <source>
        <dbReference type="EMBL" id="KZS05283.1"/>
    </source>
</evidence>
<reference evidence="1 2" key="1">
    <citation type="submission" date="2016-03" db="EMBL/GenBank/DDBJ databases">
        <title>EvidentialGene: Evidence-directed Construction of Genes on Genomes.</title>
        <authorList>
            <person name="Gilbert D.G."/>
            <person name="Choi J.-H."/>
            <person name="Mockaitis K."/>
            <person name="Colbourne J."/>
            <person name="Pfrender M."/>
        </authorList>
    </citation>
    <scope>NUCLEOTIDE SEQUENCE [LARGE SCALE GENOMIC DNA]</scope>
    <source>
        <strain evidence="1 2">Xinb3</strain>
        <tissue evidence="1">Complete organism</tissue>
    </source>
</reference>
<gene>
    <name evidence="1" type="ORF">APZ42_031578</name>
</gene>
<dbReference type="SUPFAM" id="SSF49309">
    <property type="entry name" value="Transglutaminase, two C-terminal domains"/>
    <property type="match status" value="1"/>
</dbReference>
<organism evidence="1 2">
    <name type="scientific">Daphnia magna</name>
    <dbReference type="NCBI Taxonomy" id="35525"/>
    <lineage>
        <taxon>Eukaryota</taxon>
        <taxon>Metazoa</taxon>
        <taxon>Ecdysozoa</taxon>
        <taxon>Arthropoda</taxon>
        <taxon>Crustacea</taxon>
        <taxon>Branchiopoda</taxon>
        <taxon>Diplostraca</taxon>
        <taxon>Cladocera</taxon>
        <taxon>Anomopoda</taxon>
        <taxon>Daphniidae</taxon>
        <taxon>Daphnia</taxon>
    </lineage>
</organism>
<dbReference type="GO" id="GO:0003810">
    <property type="term" value="F:protein-glutamine gamma-glutamyltransferase activity"/>
    <property type="evidence" value="ECO:0007669"/>
    <property type="project" value="InterPro"/>
</dbReference>
<dbReference type="Gene3D" id="2.60.40.10">
    <property type="entry name" value="Immunoglobulins"/>
    <property type="match status" value="1"/>
</dbReference>
<sequence length="115" mass="13525">MLKITSVYHVRENPQIGHECFTTFSFMNPVPVTLTECEFIFEGSGLVRAQTAKYHDVKPEEMISFFQKFLPRLGMSVNWLQLSTFENWVILLALVQFMSVRNRRFLQLNYEIPTT</sequence>
<dbReference type="InterPro" id="IPR036238">
    <property type="entry name" value="Transglutaminase_C_sf"/>
</dbReference>
<keyword evidence="1" id="KW-0808">Transferase</keyword>
<dbReference type="AlphaFoldDB" id="A0A164MR58"/>
<accession>A0A164MR58</accession>
<proteinExistence type="predicted"/>
<name>A0A164MR58_9CRUS</name>
<evidence type="ECO:0000313" key="2">
    <source>
        <dbReference type="Proteomes" id="UP000076858"/>
    </source>
</evidence>
<keyword evidence="2" id="KW-1185">Reference proteome</keyword>
<comment type="caution">
    <text evidence="1">The sequence shown here is derived from an EMBL/GenBank/DDBJ whole genome shotgun (WGS) entry which is preliminary data.</text>
</comment>
<dbReference type="InterPro" id="IPR013783">
    <property type="entry name" value="Ig-like_fold"/>
</dbReference>
<protein>
    <submittedName>
        <fullName evidence="1">Putative Hemocyte protein-glutamine gamma-glutamyltransferase</fullName>
    </submittedName>
</protein>
<dbReference type="Proteomes" id="UP000076858">
    <property type="component" value="Unassembled WGS sequence"/>
</dbReference>
<dbReference type="EMBL" id="LRGB01002976">
    <property type="protein sequence ID" value="KZS05283.1"/>
    <property type="molecule type" value="Genomic_DNA"/>
</dbReference>